<sequence>MTVIRDRCGAFKQTLKMNLKFAKYLIIMLLLANCGKQETEIKNYGFPKSESGSLNVSLKLSEFKNYGKLIDRIREITCNDSIPRIVIKEENIVRNIYPIEHCEPMIFDPEGKHYVSFTKGKFYKDHFSKEIKADSLDWTLKNDFAYFKVEDETDVIKSYFMIMESNRDEKINGIENFLNELTQEYDKLKTELELNISFWEVVPYLPPSEIENDKQTE</sequence>
<gene>
    <name evidence="1" type="ORF">GTK07_06910</name>
</gene>
<protein>
    <submittedName>
        <fullName evidence="1">Uncharacterized protein</fullName>
    </submittedName>
</protein>
<comment type="caution">
    <text evidence="1">The sequence shown here is derived from an EMBL/GenBank/DDBJ whole genome shotgun (WGS) entry which is preliminary data.</text>
</comment>
<reference evidence="1 2" key="1">
    <citation type="submission" date="2020-01" db="EMBL/GenBank/DDBJ databases">
        <title>Muricauda sediminis sp.nov. 40Bstr401.</title>
        <authorList>
            <person name="Xue Z."/>
            <person name="Zhu S."/>
            <person name="Ren N."/>
            <person name="Chen T."/>
            <person name="Chen X."/>
            <person name="Chen J."/>
            <person name="Yang J."/>
        </authorList>
    </citation>
    <scope>NUCLEOTIDE SEQUENCE [LARGE SCALE GENOMIC DNA]</scope>
    <source>
        <strain evidence="1 2">40Bstr401</strain>
    </source>
</reference>
<proteinExistence type="predicted"/>
<dbReference type="AlphaFoldDB" id="A0A6I5KSV2"/>
<dbReference type="RefSeq" id="WP_163634375.1">
    <property type="nucleotide sequence ID" value="NZ_JAAAMI010000002.1"/>
</dbReference>
<dbReference type="EMBL" id="JAAAMI010000002">
    <property type="protein sequence ID" value="NDV43055.1"/>
    <property type="molecule type" value="Genomic_DNA"/>
</dbReference>
<keyword evidence="2" id="KW-1185">Reference proteome</keyword>
<name>A0A6I5KSV2_9FLAO</name>
<organism evidence="1 2">
    <name type="scientific">Flagellimonas sediminis</name>
    <dbReference type="NCBI Taxonomy" id="2696468"/>
    <lineage>
        <taxon>Bacteria</taxon>
        <taxon>Pseudomonadati</taxon>
        <taxon>Bacteroidota</taxon>
        <taxon>Flavobacteriia</taxon>
        <taxon>Flavobacteriales</taxon>
        <taxon>Flavobacteriaceae</taxon>
        <taxon>Flagellimonas</taxon>
    </lineage>
</organism>
<evidence type="ECO:0000313" key="1">
    <source>
        <dbReference type="EMBL" id="NDV43055.1"/>
    </source>
</evidence>
<evidence type="ECO:0000313" key="2">
    <source>
        <dbReference type="Proteomes" id="UP000468707"/>
    </source>
</evidence>
<accession>A0A6I5KSV2</accession>
<dbReference type="Proteomes" id="UP000468707">
    <property type="component" value="Unassembled WGS sequence"/>
</dbReference>